<dbReference type="InterPro" id="IPR037523">
    <property type="entry name" value="VOC_core"/>
</dbReference>
<dbReference type="InterPro" id="IPR004360">
    <property type="entry name" value="Glyas_Fos-R_dOase_dom"/>
</dbReference>
<evidence type="ECO:0000313" key="3">
    <source>
        <dbReference type="Proteomes" id="UP001310692"/>
    </source>
</evidence>
<comment type="caution">
    <text evidence="2">The sequence shown here is derived from an EMBL/GenBank/DDBJ whole genome shotgun (WGS) entry which is preliminary data.</text>
</comment>
<dbReference type="PANTHER" id="PTHR34109:SF1">
    <property type="entry name" value="VOC DOMAIN-CONTAINING PROTEIN"/>
    <property type="match status" value="1"/>
</dbReference>
<dbReference type="PANTHER" id="PTHR34109">
    <property type="entry name" value="BNAUNNG04460D PROTEIN-RELATED"/>
    <property type="match status" value="1"/>
</dbReference>
<dbReference type="Gene3D" id="3.30.720.120">
    <property type="match status" value="1"/>
</dbReference>
<gene>
    <name evidence="2" type="ORF">V0U35_09500</name>
</gene>
<keyword evidence="3" id="KW-1185">Reference proteome</keyword>
<dbReference type="SUPFAM" id="SSF54593">
    <property type="entry name" value="Glyoxalase/Bleomycin resistance protein/Dihydroxybiphenyl dioxygenase"/>
    <property type="match status" value="1"/>
</dbReference>
<organism evidence="2 3">
    <name type="scientific">Hyphobacterium marinum</name>
    <dbReference type="NCBI Taxonomy" id="3116574"/>
    <lineage>
        <taxon>Bacteria</taxon>
        <taxon>Pseudomonadati</taxon>
        <taxon>Pseudomonadota</taxon>
        <taxon>Alphaproteobacteria</taxon>
        <taxon>Maricaulales</taxon>
        <taxon>Maricaulaceae</taxon>
        <taxon>Hyphobacterium</taxon>
    </lineage>
</organism>
<dbReference type="EMBL" id="JAZDRO010000003">
    <property type="protein sequence ID" value="MEE2566915.1"/>
    <property type="molecule type" value="Genomic_DNA"/>
</dbReference>
<dbReference type="Proteomes" id="UP001310692">
    <property type="component" value="Unassembled WGS sequence"/>
</dbReference>
<accession>A0ABU7LZF8</accession>
<dbReference type="Pfam" id="PF00903">
    <property type="entry name" value="Glyoxalase"/>
    <property type="match status" value="1"/>
</dbReference>
<dbReference type="CDD" id="cd07246">
    <property type="entry name" value="VOC_like"/>
    <property type="match status" value="1"/>
</dbReference>
<dbReference type="PROSITE" id="PS51819">
    <property type="entry name" value="VOC"/>
    <property type="match status" value="1"/>
</dbReference>
<dbReference type="InterPro" id="IPR029068">
    <property type="entry name" value="Glyas_Bleomycin-R_OHBP_Dase"/>
</dbReference>
<sequence>MDGVVPYLSVRGGDAAIAFYKSAFEAEELERYDWEGKLGHAALRINGGIVMLADEFPDMEDQIGNVAPPSLDGRTTFTINLSVDDADTWFDRAVKAGASVIRPLSDEFYGRQGKLRDPFGHVWSVVTLKEGHDA</sequence>
<dbReference type="RefSeq" id="WP_330196470.1">
    <property type="nucleotide sequence ID" value="NZ_JAZDRO010000003.1"/>
</dbReference>
<feature type="domain" description="VOC" evidence="1">
    <location>
        <begin position="1"/>
        <end position="128"/>
    </location>
</feature>
<evidence type="ECO:0000313" key="2">
    <source>
        <dbReference type="EMBL" id="MEE2566915.1"/>
    </source>
</evidence>
<name>A0ABU7LZF8_9PROT</name>
<reference evidence="2 3" key="1">
    <citation type="submission" date="2024-01" db="EMBL/GenBank/DDBJ databases">
        <title>Hyphobacterium bacterium isolated from marine sediment.</title>
        <authorList>
            <person name="Zhao S."/>
        </authorList>
    </citation>
    <scope>NUCLEOTIDE SEQUENCE [LARGE SCALE GENOMIC DNA]</scope>
    <source>
        <strain evidence="2 3">Y60-23</strain>
    </source>
</reference>
<protein>
    <submittedName>
        <fullName evidence="2">VOC family protein</fullName>
    </submittedName>
</protein>
<evidence type="ECO:0000259" key="1">
    <source>
        <dbReference type="PROSITE" id="PS51819"/>
    </source>
</evidence>
<proteinExistence type="predicted"/>
<dbReference type="Gene3D" id="3.30.720.110">
    <property type="match status" value="1"/>
</dbReference>